<evidence type="ECO:0000256" key="8">
    <source>
        <dbReference type="HAMAP-Rule" id="MF_01456"/>
    </source>
</evidence>
<dbReference type="NCBIfam" id="NF004321">
    <property type="entry name" value="PRK05715.1-3"/>
    <property type="match status" value="1"/>
</dbReference>
<keyword evidence="4 8" id="KW-0812">Transmembrane</keyword>
<evidence type="ECO:0000313" key="9">
    <source>
        <dbReference type="EMBL" id="TCS83394.1"/>
    </source>
</evidence>
<feature type="transmembrane region" description="Helical" evidence="8">
    <location>
        <begin position="6"/>
        <end position="23"/>
    </location>
</feature>
<feature type="transmembrane region" description="Helical" evidence="8">
    <location>
        <begin position="62"/>
        <end position="86"/>
    </location>
</feature>
<gene>
    <name evidence="8" type="primary">nuoK</name>
    <name evidence="9" type="ORF">EDD72_105136</name>
</gene>
<accession>A0A4V2USZ7</accession>
<dbReference type="GO" id="GO:0030964">
    <property type="term" value="C:NADH dehydrogenase complex"/>
    <property type="evidence" value="ECO:0007669"/>
    <property type="project" value="TreeGrafter"/>
</dbReference>
<dbReference type="GO" id="GO:0050136">
    <property type="term" value="F:NADH dehydrogenase (quinone) (non-electrogenic) activity"/>
    <property type="evidence" value="ECO:0007669"/>
    <property type="project" value="UniProtKB-UniRule"/>
</dbReference>
<sequence length="102" mass="10832">MVPLGAYLAVGAILFSIGIYGLLTKKNGIIVLLSTELMLNAVNVNLVAFSKFGVNANITGQIFTVFTITVAAAEAAIGLALLMAVFRNKATINVKEMDIMKR</sequence>
<evidence type="ECO:0000256" key="2">
    <source>
        <dbReference type="ARBA" id="ARBA00010519"/>
    </source>
</evidence>
<evidence type="ECO:0000256" key="4">
    <source>
        <dbReference type="ARBA" id="ARBA00022692"/>
    </source>
</evidence>
<comment type="catalytic activity">
    <reaction evidence="8">
        <text>a quinone + NADH + 5 H(+)(in) = a quinol + NAD(+) + 4 H(+)(out)</text>
        <dbReference type="Rhea" id="RHEA:57888"/>
        <dbReference type="ChEBI" id="CHEBI:15378"/>
        <dbReference type="ChEBI" id="CHEBI:24646"/>
        <dbReference type="ChEBI" id="CHEBI:57540"/>
        <dbReference type="ChEBI" id="CHEBI:57945"/>
        <dbReference type="ChEBI" id="CHEBI:132124"/>
    </reaction>
</comment>
<proteinExistence type="inferred from homology"/>
<keyword evidence="6 8" id="KW-1133">Transmembrane helix</keyword>
<keyword evidence="8" id="KW-1278">Translocase</keyword>
<evidence type="ECO:0000256" key="7">
    <source>
        <dbReference type="ARBA" id="ARBA00023136"/>
    </source>
</evidence>
<reference evidence="9 10" key="1">
    <citation type="submission" date="2019-03" db="EMBL/GenBank/DDBJ databases">
        <title>Genomic Encyclopedia of Type Strains, Phase IV (KMG-IV): sequencing the most valuable type-strain genomes for metagenomic binning, comparative biology and taxonomic classification.</title>
        <authorList>
            <person name="Goeker M."/>
        </authorList>
    </citation>
    <scope>NUCLEOTIDE SEQUENCE [LARGE SCALE GENOMIC DNA]</scope>
    <source>
        <strain evidence="9 10">DSM 23802</strain>
    </source>
</reference>
<dbReference type="Gene3D" id="1.10.287.3510">
    <property type="match status" value="1"/>
</dbReference>
<keyword evidence="3 8" id="KW-0813">Transport</keyword>
<dbReference type="NCBIfam" id="NF004322">
    <property type="entry name" value="PRK05715.1-4"/>
    <property type="match status" value="1"/>
</dbReference>
<keyword evidence="5 8" id="KW-0874">Quinone</keyword>
<evidence type="ECO:0000256" key="5">
    <source>
        <dbReference type="ARBA" id="ARBA00022719"/>
    </source>
</evidence>
<organism evidence="9 10">
    <name type="scientific">Tepidibacillus fermentans</name>
    <dbReference type="NCBI Taxonomy" id="1281767"/>
    <lineage>
        <taxon>Bacteria</taxon>
        <taxon>Bacillati</taxon>
        <taxon>Bacillota</taxon>
        <taxon>Bacilli</taxon>
        <taxon>Bacillales</taxon>
        <taxon>Bacillaceae</taxon>
        <taxon>Tepidibacillus</taxon>
    </lineage>
</organism>
<comment type="caution">
    <text evidence="9">The sequence shown here is derived from an EMBL/GenBank/DDBJ whole genome shotgun (WGS) entry which is preliminary data.</text>
</comment>
<keyword evidence="8" id="KW-1003">Cell membrane</keyword>
<name>A0A4V2USZ7_9BACI</name>
<dbReference type="PANTHER" id="PTHR11434">
    <property type="entry name" value="NADH-UBIQUINONE OXIDOREDUCTASE SUBUNIT ND4L"/>
    <property type="match status" value="1"/>
</dbReference>
<dbReference type="GO" id="GO:0005886">
    <property type="term" value="C:plasma membrane"/>
    <property type="evidence" value="ECO:0007669"/>
    <property type="project" value="UniProtKB-SubCell"/>
</dbReference>
<comment type="similarity">
    <text evidence="2 8">Belongs to the complex I subunit 4L family.</text>
</comment>
<keyword evidence="7 8" id="KW-0472">Membrane</keyword>
<dbReference type="NCBIfam" id="NF004320">
    <property type="entry name" value="PRK05715.1-2"/>
    <property type="match status" value="1"/>
</dbReference>
<dbReference type="InterPro" id="IPR001133">
    <property type="entry name" value="NADH_UbQ_OxRdtase_chain4L/K"/>
</dbReference>
<dbReference type="HAMAP" id="MF_01456">
    <property type="entry name" value="NDH1_NuoK"/>
    <property type="match status" value="1"/>
</dbReference>
<comment type="function">
    <text evidence="8">NDH-1 shuttles electrons from NADH, via FMN and iron-sulfur (Fe-S) centers, to quinones in the respiratory chain. The immediate electron acceptor for the enzyme in this species is believed to be a menaquinone. Couples the redox reaction to proton translocation (for every two electrons transferred, four hydrogen ions are translocated across the cytoplasmic membrane), and thus conserves the redox energy in a proton gradient.</text>
</comment>
<dbReference type="InterPro" id="IPR039428">
    <property type="entry name" value="NUOK/Mnh_C1-like"/>
</dbReference>
<protein>
    <recommendedName>
        <fullName evidence="8">NADH-quinone oxidoreductase subunit K</fullName>
        <ecNumber evidence="8">7.1.1.-</ecNumber>
    </recommendedName>
    <alternativeName>
        <fullName evidence="8">NADH dehydrogenase I subunit K</fullName>
    </alternativeName>
    <alternativeName>
        <fullName evidence="8">NDH-1 subunit K</fullName>
    </alternativeName>
</protein>
<evidence type="ECO:0000256" key="6">
    <source>
        <dbReference type="ARBA" id="ARBA00022989"/>
    </source>
</evidence>
<dbReference type="Proteomes" id="UP000295788">
    <property type="component" value="Unassembled WGS sequence"/>
</dbReference>
<evidence type="ECO:0000313" key="10">
    <source>
        <dbReference type="Proteomes" id="UP000295788"/>
    </source>
</evidence>
<feature type="transmembrane region" description="Helical" evidence="8">
    <location>
        <begin position="30"/>
        <end position="50"/>
    </location>
</feature>
<dbReference type="AlphaFoldDB" id="A0A4V2USZ7"/>
<dbReference type="GO" id="GO:0042773">
    <property type="term" value="P:ATP synthesis coupled electron transport"/>
    <property type="evidence" value="ECO:0007669"/>
    <property type="project" value="InterPro"/>
</dbReference>
<dbReference type="EC" id="7.1.1.-" evidence="8"/>
<comment type="subcellular location">
    <subcellularLocation>
        <location evidence="8">Cell membrane</location>
        <topology evidence="8">Multi-pass membrane protein</topology>
    </subcellularLocation>
    <subcellularLocation>
        <location evidence="1">Membrane</location>
        <topology evidence="1">Multi-pass membrane protein</topology>
    </subcellularLocation>
</comment>
<evidence type="ECO:0000256" key="3">
    <source>
        <dbReference type="ARBA" id="ARBA00022448"/>
    </source>
</evidence>
<keyword evidence="8" id="KW-0520">NAD</keyword>
<dbReference type="RefSeq" id="WP_424565530.1">
    <property type="nucleotide sequence ID" value="NZ_SMAB01000005.1"/>
</dbReference>
<dbReference type="NCBIfam" id="NF004323">
    <property type="entry name" value="PRK05715.1-5"/>
    <property type="match status" value="1"/>
</dbReference>
<comment type="subunit">
    <text evidence="8">NDH-1 is composed of 14 different subunits. Subunits NuoA, H, J, K, L, M, N constitute the membrane sector of the complex.</text>
</comment>
<dbReference type="Pfam" id="PF00420">
    <property type="entry name" value="Oxidored_q2"/>
    <property type="match status" value="1"/>
</dbReference>
<dbReference type="GO" id="GO:0048038">
    <property type="term" value="F:quinone binding"/>
    <property type="evidence" value="ECO:0007669"/>
    <property type="project" value="UniProtKB-KW"/>
</dbReference>
<keyword evidence="10" id="KW-1185">Reference proteome</keyword>
<evidence type="ECO:0000256" key="1">
    <source>
        <dbReference type="ARBA" id="ARBA00004141"/>
    </source>
</evidence>
<dbReference type="FunFam" id="1.10.287.3510:FF:000001">
    <property type="entry name" value="NADH-quinone oxidoreductase subunit K"/>
    <property type="match status" value="1"/>
</dbReference>
<dbReference type="PANTHER" id="PTHR11434:SF16">
    <property type="entry name" value="NADH-UBIQUINONE OXIDOREDUCTASE CHAIN 4L"/>
    <property type="match status" value="1"/>
</dbReference>
<dbReference type="EMBL" id="SMAB01000005">
    <property type="protein sequence ID" value="TCS83394.1"/>
    <property type="molecule type" value="Genomic_DNA"/>
</dbReference>